<keyword evidence="3" id="KW-1185">Reference proteome</keyword>
<sequence length="105" mass="10622">MLAALATAASLGLVVTIFVALGTLLGVTASLGTSLLQTWCEPEYRGRVLAVLALVAFAAIPLGNLLIGVLFAHLGLATALLVHAAVATTATAAFLSRPTLRRAGL</sequence>
<dbReference type="SUPFAM" id="SSF103473">
    <property type="entry name" value="MFS general substrate transporter"/>
    <property type="match status" value="1"/>
</dbReference>
<keyword evidence="1" id="KW-0812">Transmembrane</keyword>
<dbReference type="EMBL" id="JAFEUC010000005">
    <property type="protein sequence ID" value="MBM7077069.1"/>
    <property type="molecule type" value="Genomic_DNA"/>
</dbReference>
<proteinExistence type="predicted"/>
<organism evidence="2 3">
    <name type="scientific">Micromonospora humida</name>
    <dbReference type="NCBI Taxonomy" id="2809018"/>
    <lineage>
        <taxon>Bacteria</taxon>
        <taxon>Bacillati</taxon>
        <taxon>Actinomycetota</taxon>
        <taxon>Actinomycetes</taxon>
        <taxon>Micromonosporales</taxon>
        <taxon>Micromonosporaceae</taxon>
        <taxon>Micromonospora</taxon>
    </lineage>
</organism>
<reference evidence="2 3" key="1">
    <citation type="submission" date="2021-02" db="EMBL/GenBank/DDBJ databases">
        <authorList>
            <person name="Ra J.-S."/>
        </authorList>
    </citation>
    <scope>NUCLEOTIDE SEQUENCE [LARGE SCALE GENOMIC DNA]</scope>
    <source>
        <strain evidence="2 3">MMS20-R1-14</strain>
    </source>
</reference>
<gene>
    <name evidence="2" type="ORF">JQX11_11990</name>
</gene>
<keyword evidence="1" id="KW-1133">Transmembrane helix</keyword>
<protein>
    <recommendedName>
        <fullName evidence="4">Major facilitator superfamily (MFS) profile domain-containing protein</fullName>
    </recommendedName>
</protein>
<evidence type="ECO:0008006" key="4">
    <source>
        <dbReference type="Google" id="ProtNLM"/>
    </source>
</evidence>
<dbReference type="InterPro" id="IPR036259">
    <property type="entry name" value="MFS_trans_sf"/>
</dbReference>
<dbReference type="Gene3D" id="1.20.1250.20">
    <property type="entry name" value="MFS general substrate transporter like domains"/>
    <property type="match status" value="1"/>
</dbReference>
<accession>A0ABS2IV71</accession>
<feature type="transmembrane region" description="Helical" evidence="1">
    <location>
        <begin position="48"/>
        <end position="70"/>
    </location>
</feature>
<feature type="transmembrane region" description="Helical" evidence="1">
    <location>
        <begin position="12"/>
        <end position="36"/>
    </location>
</feature>
<evidence type="ECO:0000313" key="2">
    <source>
        <dbReference type="EMBL" id="MBM7077069.1"/>
    </source>
</evidence>
<dbReference type="Proteomes" id="UP001518872">
    <property type="component" value="Unassembled WGS sequence"/>
</dbReference>
<dbReference type="RefSeq" id="WP_204925054.1">
    <property type="nucleotide sequence ID" value="NZ_JAFEUC010000005.1"/>
</dbReference>
<name>A0ABS2IV71_9ACTN</name>
<keyword evidence="1" id="KW-0472">Membrane</keyword>
<evidence type="ECO:0000256" key="1">
    <source>
        <dbReference type="SAM" id="Phobius"/>
    </source>
</evidence>
<comment type="caution">
    <text evidence="2">The sequence shown here is derived from an EMBL/GenBank/DDBJ whole genome shotgun (WGS) entry which is preliminary data.</text>
</comment>
<evidence type="ECO:0000313" key="3">
    <source>
        <dbReference type="Proteomes" id="UP001518872"/>
    </source>
</evidence>
<feature type="transmembrane region" description="Helical" evidence="1">
    <location>
        <begin position="76"/>
        <end position="95"/>
    </location>
</feature>